<proteinExistence type="predicted"/>
<dbReference type="KEGG" id="phs:C2L64_20540"/>
<protein>
    <submittedName>
        <fullName evidence="1">Uncharacterized protein</fullName>
    </submittedName>
</protein>
<organism evidence="1 2">
    <name type="scientific">Paraburkholderia hospita</name>
    <dbReference type="NCBI Taxonomy" id="169430"/>
    <lineage>
        <taxon>Bacteria</taxon>
        <taxon>Pseudomonadati</taxon>
        <taxon>Pseudomonadota</taxon>
        <taxon>Betaproteobacteria</taxon>
        <taxon>Burkholderiales</taxon>
        <taxon>Burkholderiaceae</taxon>
        <taxon>Paraburkholderia</taxon>
    </lineage>
</organism>
<dbReference type="GeneID" id="55530709"/>
<evidence type="ECO:0000313" key="1">
    <source>
        <dbReference type="EMBL" id="AUT70765.1"/>
    </source>
</evidence>
<reference evidence="1 2" key="1">
    <citation type="submission" date="2018-01" db="EMBL/GenBank/DDBJ databases">
        <title>Species boundaries and ecological features among Paraburkholderia terrae DSMZ17804T, P. hospita DSMZ17164T and P. caribensis DSMZ13236T.</title>
        <authorList>
            <person name="Pratama A.A."/>
        </authorList>
    </citation>
    <scope>NUCLEOTIDE SEQUENCE [LARGE SCALE GENOMIC DNA]</scope>
    <source>
        <strain evidence="1 2">DSM 17164</strain>
    </source>
</reference>
<gene>
    <name evidence="1" type="ORF">C2L64_20540</name>
</gene>
<evidence type="ECO:0000313" key="2">
    <source>
        <dbReference type="Proteomes" id="UP000236649"/>
    </source>
</evidence>
<dbReference type="AlphaFoldDB" id="A0AAJ4W167"/>
<dbReference type="RefSeq" id="WP_039901779.1">
    <property type="nucleotide sequence ID" value="NZ_AKAU01000223.1"/>
</dbReference>
<name>A0AAJ4W167_9BURK</name>
<dbReference type="EMBL" id="CP026106">
    <property type="protein sequence ID" value="AUT70765.1"/>
    <property type="molecule type" value="Genomic_DNA"/>
</dbReference>
<dbReference type="Proteomes" id="UP000236649">
    <property type="component" value="Chromosome 2"/>
</dbReference>
<accession>A0AAJ4W167</accession>
<sequence length="68" mass="7135">MAMKLASHDNTRAPTVRRAGAMSAPRLLKLTLGWSITLCGAVLLMTDVSAASTPLLRSLVDAIRSAIA</sequence>